<dbReference type="KEGG" id="plal:FXN65_22845"/>
<evidence type="ECO:0000313" key="3">
    <source>
        <dbReference type="Proteomes" id="UP000327179"/>
    </source>
</evidence>
<reference evidence="2 3" key="1">
    <citation type="submission" date="2019-08" db="EMBL/GenBank/DDBJ databases">
        <title>Whole-genome Sequencing of e-waste polymer degrading bacterium Pseudomonas sp. strain PE08.</title>
        <authorList>
            <person name="Kirdat K."/>
            <person name="Debbarma P."/>
            <person name="Narawade N."/>
            <person name="Suyal D."/>
            <person name="Thorat V."/>
            <person name="Shouche Y."/>
            <person name="Goel R."/>
            <person name="Yadav A."/>
        </authorList>
    </citation>
    <scope>NUCLEOTIDE SEQUENCE [LARGE SCALE GENOMIC DNA]</scope>
    <source>
        <strain evidence="2 3">PE08</strain>
    </source>
</reference>
<organism evidence="2 3">
    <name type="scientific">Metapseudomonas lalkuanensis</name>
    <dbReference type="NCBI Taxonomy" id="2604832"/>
    <lineage>
        <taxon>Bacteria</taxon>
        <taxon>Pseudomonadati</taxon>
        <taxon>Pseudomonadota</taxon>
        <taxon>Gammaproteobacteria</taxon>
        <taxon>Pseudomonadales</taxon>
        <taxon>Pseudomonadaceae</taxon>
        <taxon>Metapseudomonas</taxon>
    </lineage>
</organism>
<dbReference type="Proteomes" id="UP000327179">
    <property type="component" value="Chromosome"/>
</dbReference>
<dbReference type="RefSeq" id="WP_151136701.1">
    <property type="nucleotide sequence ID" value="NZ_CP043311.1"/>
</dbReference>
<protein>
    <submittedName>
        <fullName evidence="2">Uncharacterized protein</fullName>
    </submittedName>
</protein>
<sequence length="83" mass="9326">MLFRLLVFLYPVIRTLGPGVAALLFICSLSLIGYAILRDPCLWSWLAAIGCLLASALLALLCHSYNWWLFKLRPCGTLFIPIK</sequence>
<keyword evidence="1" id="KW-1133">Transmembrane helix</keyword>
<proteinExistence type="predicted"/>
<keyword evidence="1" id="KW-0472">Membrane</keyword>
<name>A0A5J6QVM6_9GAMM</name>
<evidence type="ECO:0000313" key="2">
    <source>
        <dbReference type="EMBL" id="QEY64769.1"/>
    </source>
</evidence>
<evidence type="ECO:0000256" key="1">
    <source>
        <dbReference type="SAM" id="Phobius"/>
    </source>
</evidence>
<feature type="transmembrane region" description="Helical" evidence="1">
    <location>
        <begin position="42"/>
        <end position="63"/>
    </location>
</feature>
<feature type="transmembrane region" description="Helical" evidence="1">
    <location>
        <begin position="12"/>
        <end position="36"/>
    </location>
</feature>
<keyword evidence="3" id="KW-1185">Reference proteome</keyword>
<accession>A0A5J6QVM6</accession>
<keyword evidence="1" id="KW-0812">Transmembrane</keyword>
<dbReference type="AlphaFoldDB" id="A0A5J6QVM6"/>
<gene>
    <name evidence="2" type="ORF">FXN65_22845</name>
</gene>
<dbReference type="EMBL" id="CP043311">
    <property type="protein sequence ID" value="QEY64769.1"/>
    <property type="molecule type" value="Genomic_DNA"/>
</dbReference>